<feature type="compositionally biased region" description="Polar residues" evidence="1">
    <location>
        <begin position="399"/>
        <end position="415"/>
    </location>
</feature>
<feature type="compositionally biased region" description="Polar residues" evidence="1">
    <location>
        <begin position="260"/>
        <end position="270"/>
    </location>
</feature>
<feature type="compositionally biased region" description="Polar residues" evidence="1">
    <location>
        <begin position="15"/>
        <end position="24"/>
    </location>
</feature>
<feature type="region of interest" description="Disordered" evidence="1">
    <location>
        <begin position="1441"/>
        <end position="1517"/>
    </location>
</feature>
<proteinExistence type="predicted"/>
<feature type="compositionally biased region" description="Low complexity" evidence="1">
    <location>
        <begin position="1464"/>
        <end position="1496"/>
    </location>
</feature>
<feature type="region of interest" description="Disordered" evidence="1">
    <location>
        <begin position="369"/>
        <end position="511"/>
    </location>
</feature>
<feature type="compositionally biased region" description="Polar residues" evidence="1">
    <location>
        <begin position="902"/>
        <end position="912"/>
    </location>
</feature>
<feature type="compositionally biased region" description="Low complexity" evidence="1">
    <location>
        <begin position="1041"/>
        <end position="1059"/>
    </location>
</feature>
<organism evidence="3 4">
    <name type="scientific">Macrolepiota fuliginosa MF-IS2</name>
    <dbReference type="NCBI Taxonomy" id="1400762"/>
    <lineage>
        <taxon>Eukaryota</taxon>
        <taxon>Fungi</taxon>
        <taxon>Dikarya</taxon>
        <taxon>Basidiomycota</taxon>
        <taxon>Agaricomycotina</taxon>
        <taxon>Agaricomycetes</taxon>
        <taxon>Agaricomycetidae</taxon>
        <taxon>Agaricales</taxon>
        <taxon>Agaricineae</taxon>
        <taxon>Agaricaceae</taxon>
        <taxon>Macrolepiota</taxon>
    </lineage>
</organism>
<evidence type="ECO:0000259" key="2">
    <source>
        <dbReference type="Pfam" id="PF09444"/>
    </source>
</evidence>
<feature type="compositionally biased region" description="Basic residues" evidence="1">
    <location>
        <begin position="308"/>
        <end position="317"/>
    </location>
</feature>
<feature type="compositionally biased region" description="Basic and acidic residues" evidence="1">
    <location>
        <begin position="650"/>
        <end position="661"/>
    </location>
</feature>
<keyword evidence="4" id="KW-1185">Reference proteome</keyword>
<feature type="compositionally biased region" description="Basic and acidic residues" evidence="1">
    <location>
        <begin position="318"/>
        <end position="330"/>
    </location>
</feature>
<dbReference type="EMBL" id="MU151074">
    <property type="protein sequence ID" value="KAF9452158.1"/>
    <property type="molecule type" value="Genomic_DNA"/>
</dbReference>
<comment type="caution">
    <text evidence="3">The sequence shown here is derived from an EMBL/GenBank/DDBJ whole genome shotgun (WGS) entry which is preliminary data.</text>
</comment>
<feature type="compositionally biased region" description="Polar residues" evidence="1">
    <location>
        <begin position="1010"/>
        <end position="1040"/>
    </location>
</feature>
<feature type="compositionally biased region" description="Acidic residues" evidence="1">
    <location>
        <begin position="622"/>
        <end position="638"/>
    </location>
</feature>
<feature type="compositionally biased region" description="Acidic residues" evidence="1">
    <location>
        <begin position="82"/>
        <end position="95"/>
    </location>
</feature>
<feature type="compositionally biased region" description="Polar residues" evidence="1">
    <location>
        <begin position="836"/>
        <end position="847"/>
    </location>
</feature>
<evidence type="ECO:0000313" key="4">
    <source>
        <dbReference type="Proteomes" id="UP000807342"/>
    </source>
</evidence>
<feature type="region of interest" description="Disordered" evidence="1">
    <location>
        <begin position="580"/>
        <end position="847"/>
    </location>
</feature>
<sequence>MSLKKDYSIVADSEMASSPRSFTSPAPIKRATRTYGRRREDPDTSFTYSEQDSRDSIYKTGPPDMLDEVPPSPSEPSKLLDNNDEDEDEDGDEDMLPNSLQGHSFSFGWRDRMKELDEVDDFSEHLKPPAAHEDAPSKEVALNTPASMDINGDSPAKGSGARTSTSAASEDVFSSSLSSLASPSQLTTTQGGSIPKPASIASRNRPRIQKNIITSDDDMDHYDNCDNRPSSPQTSSPHLIATPKSQFPSSPPTSHHDDLSVNSAPSSSKGKISRSRHSVAPIRFPSPRPEGFDNLENATRPRSTLGQRGKKQKVKPPTKKERQETLREQARIIAGQPVSIEKPAGQERSLATLFGKLIQQKAIPLAAAEPVESPAVQHPSSPIGDFTSSQPQPHEDVASQPSATLGPGVSNSRLSPSPLWTKGKDSQLARGDDSDSDGLPDVDAVLNSTKSKEKSEEEDVQAKRQKLNALKLQMLKRQEQQSNTKSEEDDDELQVLSPTKIEQQRKSTDKKISAGQRMLLVNARVRNKPLILDARKSTKEDIINVEELLKQGTSDPRVLKSLLRQRAEKESLDIVKQKEEEWKRLGGAMREERENEQVDDAQRDQIQKGLEAWTNADRKFEDEDEDGSEDDEDDEDWSPEARGSMSPPPGREEEGDIAHEETEMDEVDEAGTPKGDQEGEGEEQRFQSDDDENEQLPVFKVKTKHRPRGRVVDSDESDSGEYNDENVIPPKPKDPHYAASSSDDRTEDENDKENDTRLMFDRSEDKENKAVVRHQPIARPSLSFGSIFDGESDGDLSLSPPHVMARELEMGEEIGTQSSTSSSERRKPLGVISDASPASSLQRQPSTLTQAFAAQLKHSSPVRGPVDEDVFGPVLTSPVAFLDFAPVFGGGDGGKEKKSAPGFSQFSQDVSGHSSFGAPALLQAGFSDLFDSSTQKDAAPLGGLRRQESLGLTQDLELQPAFQVDEKLLRKADAIFEKEQEYVVEAAVKKSVKEQELYVNDVGLLTQTRPSASRLGTRSPSFVLSPTQTKTQSSLSGLGFTQTQTQQRTSNTSISSQTQPRPPLRTISLSNPLLSSPEASPKRRLRKRGETPTPRSSPVRSPVTSNTFVNTSPPPLRQINAFDVLGKAPPKAKDKGKGKDSALEKLARREWLADEAEESDEDHMVGFGFVKKKDGEDDDEAVGVDLDATLPELVDDQKMDEETEGVDKVLEKHQELLEKDDEAALKFHQGVAQGELRKKRKNRLGLDDSDDEDEEDDRARRIRRKMREKTERGDIQELAANEKTAAFANVYQTGLIDDDPIETRPLDLELDFRTDREIGDEDVVMGDSQDDENQGDGTEAEEEEDDNNRYITHKDIQAQIRKLKERPEEEVETLDYEDVSWIDRQVGDDEIESMQVKMITATGKRSTVNASTAKPVTEWDAFMLGGVKRKENEKDLARSRAWAKNETRNMTGSTGRLVGGIAVTGHGNKTKNGGGSLRSKASLSSASAASVSGAGKKPLKPEGSILAGIAKRKEQFQ</sequence>
<dbReference type="InterPro" id="IPR018564">
    <property type="entry name" value="Repl_chkpnt_MRC1_dom"/>
</dbReference>
<feature type="region of interest" description="Disordered" evidence="1">
    <location>
        <begin position="1317"/>
        <end position="1353"/>
    </location>
</feature>
<feature type="region of interest" description="Disordered" evidence="1">
    <location>
        <begin position="892"/>
        <end position="912"/>
    </location>
</feature>
<gene>
    <name evidence="3" type="ORF">P691DRAFT_772498</name>
</gene>
<dbReference type="Pfam" id="PF09444">
    <property type="entry name" value="MRC1"/>
    <property type="match status" value="1"/>
</dbReference>
<feature type="compositionally biased region" description="Basic and acidic residues" evidence="1">
    <location>
        <begin position="120"/>
        <end position="137"/>
    </location>
</feature>
<dbReference type="Proteomes" id="UP000807342">
    <property type="component" value="Unassembled WGS sequence"/>
</dbReference>
<feature type="compositionally biased region" description="Acidic residues" evidence="1">
    <location>
        <begin position="1247"/>
        <end position="1256"/>
    </location>
</feature>
<feature type="region of interest" description="Disordered" evidence="1">
    <location>
        <begin position="120"/>
        <end position="344"/>
    </location>
</feature>
<evidence type="ECO:0000256" key="1">
    <source>
        <dbReference type="SAM" id="MobiDB-lite"/>
    </source>
</evidence>
<feature type="region of interest" description="Disordered" evidence="1">
    <location>
        <begin position="1237"/>
        <end position="1274"/>
    </location>
</feature>
<feature type="compositionally biased region" description="Polar residues" evidence="1">
    <location>
        <begin position="227"/>
        <end position="248"/>
    </location>
</feature>
<feature type="compositionally biased region" description="Polar residues" evidence="1">
    <location>
        <begin position="1067"/>
        <end position="1078"/>
    </location>
</feature>
<feature type="compositionally biased region" description="Polar residues" evidence="1">
    <location>
        <begin position="296"/>
        <end position="306"/>
    </location>
</feature>
<accession>A0A9P5XJR9</accession>
<feature type="compositionally biased region" description="Basic and acidic residues" evidence="1">
    <location>
        <begin position="422"/>
        <end position="433"/>
    </location>
</feature>
<feature type="region of interest" description="Disordered" evidence="1">
    <location>
        <begin position="1183"/>
        <end position="1207"/>
    </location>
</feature>
<feature type="compositionally biased region" description="Basic and acidic residues" evidence="1">
    <location>
        <begin position="502"/>
        <end position="511"/>
    </location>
</feature>
<feature type="compositionally biased region" description="Basic and acidic residues" evidence="1">
    <location>
        <begin position="580"/>
        <end position="606"/>
    </location>
</feature>
<dbReference type="OrthoDB" id="3361281at2759"/>
<feature type="compositionally biased region" description="Acidic residues" evidence="1">
    <location>
        <begin position="1318"/>
        <end position="1346"/>
    </location>
</feature>
<name>A0A9P5XJR9_9AGAR</name>
<evidence type="ECO:0000313" key="3">
    <source>
        <dbReference type="EMBL" id="KAF9452158.1"/>
    </source>
</evidence>
<feature type="compositionally biased region" description="Low complexity" evidence="1">
    <location>
        <begin position="1091"/>
        <end position="1107"/>
    </location>
</feature>
<protein>
    <recommendedName>
        <fullName evidence="2">DNA replication checkpoint mediator MRC1 domain-containing protein</fullName>
    </recommendedName>
</protein>
<feature type="compositionally biased region" description="Low complexity" evidence="1">
    <location>
        <begin position="156"/>
        <end position="189"/>
    </location>
</feature>
<reference evidence="3" key="1">
    <citation type="submission" date="2020-11" db="EMBL/GenBank/DDBJ databases">
        <authorList>
            <consortium name="DOE Joint Genome Institute"/>
            <person name="Ahrendt S."/>
            <person name="Riley R."/>
            <person name="Andreopoulos W."/>
            <person name="Labutti K."/>
            <person name="Pangilinan J."/>
            <person name="Ruiz-Duenas F.J."/>
            <person name="Barrasa J.M."/>
            <person name="Sanchez-Garcia M."/>
            <person name="Camarero S."/>
            <person name="Miyauchi S."/>
            <person name="Serrano A."/>
            <person name="Linde D."/>
            <person name="Babiker R."/>
            <person name="Drula E."/>
            <person name="Ayuso-Fernandez I."/>
            <person name="Pacheco R."/>
            <person name="Padilla G."/>
            <person name="Ferreira P."/>
            <person name="Barriuso J."/>
            <person name="Kellner H."/>
            <person name="Castanera R."/>
            <person name="Alfaro M."/>
            <person name="Ramirez L."/>
            <person name="Pisabarro A.G."/>
            <person name="Kuo A."/>
            <person name="Tritt A."/>
            <person name="Lipzen A."/>
            <person name="He G."/>
            <person name="Yan M."/>
            <person name="Ng V."/>
            <person name="Cullen D."/>
            <person name="Martin F."/>
            <person name="Rosso M.-N."/>
            <person name="Henrissat B."/>
            <person name="Hibbett D."/>
            <person name="Martinez A.T."/>
            <person name="Grigoriev I.V."/>
        </authorList>
    </citation>
    <scope>NUCLEOTIDE SEQUENCE</scope>
    <source>
        <strain evidence="3">MF-IS2</strain>
    </source>
</reference>
<feature type="region of interest" description="Disordered" evidence="1">
    <location>
        <begin position="1"/>
        <end position="105"/>
    </location>
</feature>
<feature type="region of interest" description="Disordered" evidence="1">
    <location>
        <begin position="1010"/>
        <end position="1116"/>
    </location>
</feature>
<feature type="domain" description="DNA replication checkpoint mediator MRC1" evidence="2">
    <location>
        <begin position="1147"/>
        <end position="1289"/>
    </location>
</feature>
<feature type="compositionally biased region" description="Acidic residues" evidence="1">
    <location>
        <begin position="714"/>
        <end position="724"/>
    </location>
</feature>
<feature type="compositionally biased region" description="Basic and acidic residues" evidence="1">
    <location>
        <begin position="753"/>
        <end position="770"/>
    </location>
</feature>